<dbReference type="OrthoDB" id="23323at2157"/>
<gene>
    <name evidence="2" type="ORF">CGL51_07475</name>
    <name evidence="3" type="ORF">CGL52_04775</name>
</gene>
<evidence type="ECO:0000313" key="3">
    <source>
        <dbReference type="EMBL" id="RFA99161.1"/>
    </source>
</evidence>
<proteinExistence type="predicted"/>
<dbReference type="InterPro" id="IPR052930">
    <property type="entry name" value="TA_antitoxin_MntA"/>
</dbReference>
<dbReference type="EMBL" id="NMUF01000009">
    <property type="protein sequence ID" value="RFA99161.1"/>
    <property type="molecule type" value="Genomic_DNA"/>
</dbReference>
<sequence length="123" mass="14054">MEYRYYTADAEKKREILEKLRDLLAARGVRLAVVFGSFVDLDSFRDIDVAIYIDGREELDALLKLGADLEEELGIPVDVAPLRELHPKFRLKVLTRGVVIVEEPGLYEALLLQALDELELLNR</sequence>
<dbReference type="Proteomes" id="UP000256877">
    <property type="component" value="Unassembled WGS sequence"/>
</dbReference>
<dbReference type="CDD" id="cd05403">
    <property type="entry name" value="NT_KNTase_like"/>
    <property type="match status" value="1"/>
</dbReference>
<dbReference type="RefSeq" id="WP_116421273.1">
    <property type="nucleotide sequence ID" value="NZ_NMUE01000021.1"/>
</dbReference>
<dbReference type="InterPro" id="IPR041633">
    <property type="entry name" value="Polbeta"/>
</dbReference>
<evidence type="ECO:0000313" key="2">
    <source>
        <dbReference type="EMBL" id="RFA95592.1"/>
    </source>
</evidence>
<feature type="domain" description="Polymerase beta nucleotidyltransferase" evidence="1">
    <location>
        <begin position="18"/>
        <end position="102"/>
    </location>
</feature>
<comment type="caution">
    <text evidence="3">The sequence shown here is derived from an EMBL/GenBank/DDBJ whole genome shotgun (WGS) entry which is preliminary data.</text>
</comment>
<dbReference type="Proteomes" id="UP000257123">
    <property type="component" value="Unassembled WGS sequence"/>
</dbReference>
<name>A0A371R590_9CREN</name>
<protein>
    <submittedName>
        <fullName evidence="3">DNA polymerase subunit beta</fullName>
    </submittedName>
</protein>
<dbReference type="PANTHER" id="PTHR43852">
    <property type="entry name" value="NUCLEOTIDYLTRANSFERASE"/>
    <property type="match status" value="1"/>
</dbReference>
<organism evidence="3 4">
    <name type="scientific">Pyrobaculum aerophilum</name>
    <dbReference type="NCBI Taxonomy" id="13773"/>
    <lineage>
        <taxon>Archaea</taxon>
        <taxon>Thermoproteota</taxon>
        <taxon>Thermoprotei</taxon>
        <taxon>Thermoproteales</taxon>
        <taxon>Thermoproteaceae</taxon>
        <taxon>Pyrobaculum</taxon>
    </lineage>
</organism>
<dbReference type="EMBL" id="NMUE01000021">
    <property type="protein sequence ID" value="RFA95592.1"/>
    <property type="molecule type" value="Genomic_DNA"/>
</dbReference>
<dbReference type="AlphaFoldDB" id="A0A371R590"/>
<dbReference type="Gene3D" id="3.30.460.10">
    <property type="entry name" value="Beta Polymerase, domain 2"/>
    <property type="match status" value="1"/>
</dbReference>
<dbReference type="PANTHER" id="PTHR43852:SF3">
    <property type="entry name" value="NUCLEOTIDYLTRANSFERASE"/>
    <property type="match status" value="1"/>
</dbReference>
<evidence type="ECO:0000259" key="1">
    <source>
        <dbReference type="Pfam" id="PF18765"/>
    </source>
</evidence>
<dbReference type="SUPFAM" id="SSF81301">
    <property type="entry name" value="Nucleotidyltransferase"/>
    <property type="match status" value="1"/>
</dbReference>
<accession>A0A371R590</accession>
<reference evidence="4 5" key="1">
    <citation type="submission" date="2017-07" db="EMBL/GenBank/DDBJ databases">
        <title>Draft genome sequence of aerobic hyperthermophilic archaea, Pyrobaculum aerophilum YKB31 and YKB32.</title>
        <authorList>
            <person name="Mochizuki T."/>
            <person name="Berliner A.J."/>
            <person name="Yoshida-Takashima Y."/>
            <person name="Takaki Y."/>
            <person name="Nunoura T."/>
            <person name="Takai K."/>
        </authorList>
    </citation>
    <scope>NUCLEOTIDE SEQUENCE [LARGE SCALE GENOMIC DNA]</scope>
    <source>
        <strain evidence="2 5">YKB31</strain>
        <strain evidence="3 4">YKB32</strain>
    </source>
</reference>
<dbReference type="InterPro" id="IPR043519">
    <property type="entry name" value="NT_sf"/>
</dbReference>
<evidence type="ECO:0000313" key="5">
    <source>
        <dbReference type="Proteomes" id="UP000257123"/>
    </source>
</evidence>
<evidence type="ECO:0000313" key="4">
    <source>
        <dbReference type="Proteomes" id="UP000256877"/>
    </source>
</evidence>
<dbReference type="Pfam" id="PF18765">
    <property type="entry name" value="Polbeta"/>
    <property type="match status" value="1"/>
</dbReference>